<evidence type="ECO:0000313" key="2">
    <source>
        <dbReference type="EMBL" id="KQB87003.1"/>
    </source>
</evidence>
<reference evidence="2 3" key="1">
    <citation type="submission" date="2015-10" db="EMBL/GenBank/DDBJ databases">
        <title>Corynebacteirum lowii and Corynebacterium oculi species nova, derived from human clinical disease and and emended description of Corynebacterium mastiditis.</title>
        <authorList>
            <person name="Bernard K."/>
            <person name="Pacheco A.L."/>
            <person name="Mcdougall C."/>
            <person name="Burtx T."/>
            <person name="Weibe D."/>
            <person name="Tyler S."/>
            <person name="Olson A.B."/>
            <person name="Cnockaert M."/>
            <person name="Eguchi H."/>
            <person name="Kuwahara T."/>
            <person name="Nakayama-Imaohji H."/>
            <person name="Boudewijins M."/>
            <person name="Van Hoecke F."/>
            <person name="Bernier A.-M."/>
            <person name="Vandamme P."/>
        </authorList>
    </citation>
    <scope>NUCLEOTIDE SEQUENCE [LARGE SCALE GENOMIC DNA]</scope>
    <source>
        <strain evidence="2 3">NML 130206</strain>
    </source>
</reference>
<keyword evidence="3" id="KW-1185">Reference proteome</keyword>
<proteinExistence type="predicted"/>
<feature type="transmembrane region" description="Helical" evidence="1">
    <location>
        <begin position="45"/>
        <end position="62"/>
    </location>
</feature>
<dbReference type="PATRIC" id="fig|1544413.3.peg.49"/>
<keyword evidence="1" id="KW-0812">Transmembrane</keyword>
<comment type="caution">
    <text evidence="2">The sequence shown here is derived from an EMBL/GenBank/DDBJ whole genome shotgun (WGS) entry which is preliminary data.</text>
</comment>
<keyword evidence="1" id="KW-0472">Membrane</keyword>
<evidence type="ECO:0000313" key="3">
    <source>
        <dbReference type="Proteomes" id="UP000050488"/>
    </source>
</evidence>
<dbReference type="EMBL" id="LKEV01000001">
    <property type="protein sequence ID" value="KQB87003.1"/>
    <property type="molecule type" value="Genomic_DNA"/>
</dbReference>
<keyword evidence="1" id="KW-1133">Transmembrane helix</keyword>
<dbReference type="STRING" id="1544413.Clow_00048"/>
<accession>A0A0Q0YXA5</accession>
<dbReference type="AlphaFoldDB" id="A0A0Q0YXA5"/>
<dbReference type="Proteomes" id="UP000050488">
    <property type="component" value="Unassembled WGS sequence"/>
</dbReference>
<sequence length="291" mass="32817">MLRKINSYRGMKINIMGYPFSNKIHKEPVLPEPTWARNIASINPVVLNAAIAISSILASSFFNKNWIAFALALAIIIACFILDNLRDRRNFSLEEEWDKTQRDAIESIIKTLTDGTQGIGDALHISDKKERDKQIAAARKAIMSVVRERIGPNEGVRANLFEVHSDDPIELKASPFVHGGRQNHHSSRRFTLEDESLRIAVESNQGRYEPDTTDFSDTNGKPLEYGCFAVMPVSTGDKLFRLLTVDSEYPWDIDNFHGKILLNHFASLLCLTYIKDENAKSIPIATARDTE</sequence>
<organism evidence="2 3">
    <name type="scientific">Corynebacterium lowii</name>
    <dbReference type="NCBI Taxonomy" id="1544413"/>
    <lineage>
        <taxon>Bacteria</taxon>
        <taxon>Bacillati</taxon>
        <taxon>Actinomycetota</taxon>
        <taxon>Actinomycetes</taxon>
        <taxon>Mycobacteriales</taxon>
        <taxon>Corynebacteriaceae</taxon>
        <taxon>Corynebacterium</taxon>
    </lineage>
</organism>
<gene>
    <name evidence="2" type="ORF">Clow_00048</name>
</gene>
<feature type="transmembrane region" description="Helical" evidence="1">
    <location>
        <begin position="68"/>
        <end position="85"/>
    </location>
</feature>
<name>A0A0Q0YXA5_9CORY</name>
<protein>
    <recommendedName>
        <fullName evidence="4">GAF domain-containing protein</fullName>
    </recommendedName>
</protein>
<evidence type="ECO:0008006" key="4">
    <source>
        <dbReference type="Google" id="ProtNLM"/>
    </source>
</evidence>
<evidence type="ECO:0000256" key="1">
    <source>
        <dbReference type="SAM" id="Phobius"/>
    </source>
</evidence>